<dbReference type="InterPro" id="IPR012340">
    <property type="entry name" value="NA-bd_OB-fold"/>
</dbReference>
<dbReference type="AlphaFoldDB" id="A0A410FTZ6"/>
<dbReference type="InterPro" id="IPR029038">
    <property type="entry name" value="MetRS_Zn"/>
</dbReference>
<protein>
    <recommendedName>
        <fullName evidence="6">Methionine--tRNA ligase</fullName>
        <ecNumber evidence="5">6.1.1.10</ecNumber>
    </recommendedName>
    <alternativeName>
        <fullName evidence="17">Methionyl-tRNA synthetase</fullName>
    </alternativeName>
</protein>
<dbReference type="KEGG" id="bih:BIP78_0809"/>
<evidence type="ECO:0000256" key="10">
    <source>
        <dbReference type="ARBA" id="ARBA00022723"/>
    </source>
</evidence>
<dbReference type="NCBIfam" id="TIGR00398">
    <property type="entry name" value="metG"/>
    <property type="match status" value="1"/>
</dbReference>
<evidence type="ECO:0000256" key="13">
    <source>
        <dbReference type="ARBA" id="ARBA00022840"/>
    </source>
</evidence>
<keyword evidence="16 20" id="KW-0030">Aminoacyl-tRNA synthetase</keyword>
<keyword evidence="13 20" id="KW-0067">ATP-binding</keyword>
<dbReference type="GO" id="GO:0005829">
    <property type="term" value="C:cytosol"/>
    <property type="evidence" value="ECO:0007669"/>
    <property type="project" value="TreeGrafter"/>
</dbReference>
<evidence type="ECO:0000256" key="9">
    <source>
        <dbReference type="ARBA" id="ARBA00022598"/>
    </source>
</evidence>
<dbReference type="PANTHER" id="PTHR45765">
    <property type="entry name" value="METHIONINE--TRNA LIGASE"/>
    <property type="match status" value="1"/>
</dbReference>
<dbReference type="InterPro" id="IPR014758">
    <property type="entry name" value="Met-tRNA_synth"/>
</dbReference>
<evidence type="ECO:0000256" key="19">
    <source>
        <dbReference type="PROSITE-ProRule" id="PRU00209"/>
    </source>
</evidence>
<dbReference type="Pfam" id="PF19303">
    <property type="entry name" value="Anticodon_3"/>
    <property type="match status" value="1"/>
</dbReference>
<evidence type="ECO:0000256" key="18">
    <source>
        <dbReference type="ARBA" id="ARBA00047364"/>
    </source>
</evidence>
<dbReference type="InterPro" id="IPR009080">
    <property type="entry name" value="tRNAsynth_Ia_anticodon-bd"/>
</dbReference>
<dbReference type="EC" id="6.1.1.10" evidence="5"/>
<dbReference type="Pfam" id="PF01588">
    <property type="entry name" value="tRNA_bind"/>
    <property type="match status" value="1"/>
</dbReference>
<keyword evidence="14 19" id="KW-0694">RNA-binding</keyword>
<dbReference type="GO" id="GO:0017101">
    <property type="term" value="C:aminoacyl-tRNA synthetase multienzyme complex"/>
    <property type="evidence" value="ECO:0007669"/>
    <property type="project" value="TreeGrafter"/>
</dbReference>
<dbReference type="EMBL" id="CP034928">
    <property type="protein sequence ID" value="QAA76575.1"/>
    <property type="molecule type" value="Genomic_DNA"/>
</dbReference>
<name>A0A410FTZ6_BIPS1</name>
<keyword evidence="10" id="KW-0479">Metal-binding</keyword>
<evidence type="ECO:0000259" key="21">
    <source>
        <dbReference type="PROSITE" id="PS50886"/>
    </source>
</evidence>
<dbReference type="InterPro" id="IPR004495">
    <property type="entry name" value="Met-tRNA-synth_bsu_C"/>
</dbReference>
<dbReference type="NCBIfam" id="TIGR00399">
    <property type="entry name" value="metG_C_term"/>
    <property type="match status" value="1"/>
</dbReference>
<dbReference type="NCBIfam" id="NF001100">
    <property type="entry name" value="PRK00133.1"/>
    <property type="match status" value="1"/>
</dbReference>
<evidence type="ECO:0000313" key="22">
    <source>
        <dbReference type="EMBL" id="QAA76575.1"/>
    </source>
</evidence>
<dbReference type="InterPro" id="IPR002547">
    <property type="entry name" value="tRNA-bd_dom"/>
</dbReference>
<dbReference type="CDD" id="cd02800">
    <property type="entry name" value="tRNA_bind_EcMetRS_like"/>
    <property type="match status" value="1"/>
</dbReference>
<dbReference type="InterPro" id="IPR023458">
    <property type="entry name" value="Met-tRNA_ligase_1"/>
</dbReference>
<evidence type="ECO:0000256" key="16">
    <source>
        <dbReference type="ARBA" id="ARBA00023146"/>
    </source>
</evidence>
<evidence type="ECO:0000256" key="20">
    <source>
        <dbReference type="RuleBase" id="RU363039"/>
    </source>
</evidence>
<dbReference type="Gene3D" id="3.40.50.620">
    <property type="entry name" value="HUPs"/>
    <property type="match status" value="1"/>
</dbReference>
<dbReference type="Gene3D" id="2.40.50.140">
    <property type="entry name" value="Nucleic acid-binding proteins"/>
    <property type="match status" value="1"/>
</dbReference>
<evidence type="ECO:0000256" key="1">
    <source>
        <dbReference type="ARBA" id="ARBA00003314"/>
    </source>
</evidence>
<evidence type="ECO:0000256" key="8">
    <source>
        <dbReference type="ARBA" id="ARBA00022555"/>
    </source>
</evidence>
<keyword evidence="15 20" id="KW-0648">Protein biosynthesis</keyword>
<dbReference type="SUPFAM" id="SSF52374">
    <property type="entry name" value="Nucleotidylyl transferase"/>
    <property type="match status" value="1"/>
</dbReference>
<dbReference type="Gene3D" id="1.10.730.10">
    <property type="entry name" value="Isoleucyl-tRNA Synthetase, Domain 1"/>
    <property type="match status" value="1"/>
</dbReference>
<evidence type="ECO:0000256" key="11">
    <source>
        <dbReference type="ARBA" id="ARBA00022741"/>
    </source>
</evidence>
<dbReference type="SUPFAM" id="SSF50249">
    <property type="entry name" value="Nucleic acid-binding proteins"/>
    <property type="match status" value="1"/>
</dbReference>
<evidence type="ECO:0000256" key="5">
    <source>
        <dbReference type="ARBA" id="ARBA00012838"/>
    </source>
</evidence>
<keyword evidence="7" id="KW-0963">Cytoplasm</keyword>
<evidence type="ECO:0000256" key="14">
    <source>
        <dbReference type="ARBA" id="ARBA00022884"/>
    </source>
</evidence>
<evidence type="ECO:0000256" key="3">
    <source>
        <dbReference type="ARBA" id="ARBA00008258"/>
    </source>
</evidence>
<comment type="subunit">
    <text evidence="4">Homodimer.</text>
</comment>
<dbReference type="InterPro" id="IPR001412">
    <property type="entry name" value="aa-tRNA-synth_I_CS"/>
</dbReference>
<dbReference type="Proteomes" id="UP000287233">
    <property type="component" value="Chromosome"/>
</dbReference>
<sequence length="654" mass="73503">MNPSTQRILVCSAWPYGSGLPHLGNLIGCLLSGDAFTRFYRLRGFETLHVSGTDAHGTKVEFEAAQAGVSPRDLADRVHRKITEILARFEVAIDNYTTTESPVHHEFVTQIYREMETEGYIVSREEARAFCQGCNRFLADRFIIGACPRCGYLHAQGNQCDACGALLEPESLRSPHCAFCGSSDIKPRTTRHWYLDLEKLTPKLLDYVGSRDFRGNVKLFTERLIQDGLRPRAVTRDIRWGIPAPFPGAEGKVIYVWAEAALGYVSATIEHFRRLGHEERWREFWFGDQVWQIYTQAKDNIPFHTIIFPAQLLAAGRGYHLPDQIAATEYLNWIGGEQFSKTRRVGIFADEALELLPPVYWRFYLFYNRPESKDVEFSWEEFDKAVNHVLVDNIANFVHRVLSYVWTRHNATVPDRATDPEVIEAIEATLTEVVRTVEAGALAPALRAIALLAGTGNEYMQRTAPWRTGDARAVASAAHLVKALAILLEPFVPMFSQDVYAILGIANPRFADARCGLSGHALAREPRPLLAHVDVAELKRRYQEMKEEGLVSFEEFQKLDLRVGRILVAEEIPGADKLLRLQIDLGDRQAQAVAGIRQHYRPADLTGKLVAVMANLKPATIRGIRSECMVLAAADGTLALLTPEREVEPGARIR</sequence>
<comment type="subcellular location">
    <subcellularLocation>
        <location evidence="2">Cytoplasm</location>
    </subcellularLocation>
</comment>
<evidence type="ECO:0000256" key="6">
    <source>
        <dbReference type="ARBA" id="ARBA00018753"/>
    </source>
</evidence>
<comment type="function">
    <text evidence="1">Is required not only for elongation of protein synthesis but also for the initiation of all mRNA translation through initiator tRNA(fMet) aminoacylation.</text>
</comment>
<comment type="catalytic activity">
    <reaction evidence="18">
        <text>tRNA(Met) + L-methionine + ATP = L-methionyl-tRNA(Met) + AMP + diphosphate</text>
        <dbReference type="Rhea" id="RHEA:13481"/>
        <dbReference type="Rhea" id="RHEA-COMP:9667"/>
        <dbReference type="Rhea" id="RHEA-COMP:9698"/>
        <dbReference type="ChEBI" id="CHEBI:30616"/>
        <dbReference type="ChEBI" id="CHEBI:33019"/>
        <dbReference type="ChEBI" id="CHEBI:57844"/>
        <dbReference type="ChEBI" id="CHEBI:78442"/>
        <dbReference type="ChEBI" id="CHEBI:78530"/>
        <dbReference type="ChEBI" id="CHEBI:456215"/>
        <dbReference type="EC" id="6.1.1.10"/>
    </reaction>
</comment>
<dbReference type="SUPFAM" id="SSF57770">
    <property type="entry name" value="Methionyl-tRNA synthetase (MetRS), Zn-domain"/>
    <property type="match status" value="1"/>
</dbReference>
<dbReference type="FunFam" id="2.40.50.140:FF:000042">
    <property type="entry name" value="Methionine--tRNA ligase"/>
    <property type="match status" value="1"/>
</dbReference>
<keyword evidence="9 20" id="KW-0436">Ligase</keyword>
<dbReference type="InterPro" id="IPR015413">
    <property type="entry name" value="Methionyl/Leucyl_tRNA_Synth"/>
</dbReference>
<dbReference type="SUPFAM" id="SSF47323">
    <property type="entry name" value="Anticodon-binding domain of a subclass of class I aminoacyl-tRNA synthetases"/>
    <property type="match status" value="1"/>
</dbReference>
<keyword evidence="8 19" id="KW-0820">tRNA-binding</keyword>
<accession>A0A410FTZ6</accession>
<dbReference type="Gene3D" id="2.20.28.20">
    <property type="entry name" value="Methionyl-tRNA synthetase, Zn-domain"/>
    <property type="match status" value="1"/>
</dbReference>
<comment type="similarity">
    <text evidence="3">Belongs to the class-I aminoacyl-tRNA synthetase family. MetG type 1 subfamily.</text>
</comment>
<dbReference type="InterPro" id="IPR041872">
    <property type="entry name" value="Anticodon_Met"/>
</dbReference>
<keyword evidence="11 20" id="KW-0547">Nucleotide-binding</keyword>
<feature type="domain" description="TRNA-binding" evidence="21">
    <location>
        <begin position="555"/>
        <end position="654"/>
    </location>
</feature>
<dbReference type="InterPro" id="IPR033911">
    <property type="entry name" value="MetRS_core"/>
</dbReference>
<dbReference type="GO" id="GO:0000049">
    <property type="term" value="F:tRNA binding"/>
    <property type="evidence" value="ECO:0007669"/>
    <property type="project" value="UniProtKB-UniRule"/>
</dbReference>
<dbReference type="GO" id="GO:0004825">
    <property type="term" value="F:methionine-tRNA ligase activity"/>
    <property type="evidence" value="ECO:0007669"/>
    <property type="project" value="UniProtKB-EC"/>
</dbReference>
<dbReference type="PANTHER" id="PTHR45765:SF1">
    <property type="entry name" value="METHIONINE--TRNA LIGASE, CYTOPLASMIC"/>
    <property type="match status" value="1"/>
</dbReference>
<evidence type="ECO:0000256" key="7">
    <source>
        <dbReference type="ARBA" id="ARBA00022490"/>
    </source>
</evidence>
<keyword evidence="12" id="KW-0862">Zinc</keyword>
<dbReference type="GO" id="GO:0005524">
    <property type="term" value="F:ATP binding"/>
    <property type="evidence" value="ECO:0007669"/>
    <property type="project" value="UniProtKB-KW"/>
</dbReference>
<evidence type="ECO:0000256" key="17">
    <source>
        <dbReference type="ARBA" id="ARBA00030904"/>
    </source>
</evidence>
<dbReference type="PRINTS" id="PR01041">
    <property type="entry name" value="TRNASYNTHMET"/>
</dbReference>
<dbReference type="GO" id="GO:0006431">
    <property type="term" value="P:methionyl-tRNA aminoacylation"/>
    <property type="evidence" value="ECO:0007669"/>
    <property type="project" value="InterPro"/>
</dbReference>
<dbReference type="InterPro" id="IPR014729">
    <property type="entry name" value="Rossmann-like_a/b/a_fold"/>
</dbReference>
<dbReference type="PROSITE" id="PS00178">
    <property type="entry name" value="AA_TRNA_LIGASE_I"/>
    <property type="match status" value="1"/>
</dbReference>
<dbReference type="PROSITE" id="PS50886">
    <property type="entry name" value="TRBD"/>
    <property type="match status" value="1"/>
</dbReference>
<evidence type="ECO:0000313" key="23">
    <source>
        <dbReference type="Proteomes" id="UP000287233"/>
    </source>
</evidence>
<dbReference type="GO" id="GO:0046872">
    <property type="term" value="F:metal ion binding"/>
    <property type="evidence" value="ECO:0007669"/>
    <property type="project" value="UniProtKB-KW"/>
</dbReference>
<gene>
    <name evidence="22" type="ORF">BIP78_0809</name>
</gene>
<reference evidence="23" key="1">
    <citation type="submission" date="2018-12" db="EMBL/GenBank/DDBJ databases">
        <title>Complete genome sequence of an uncultured bacterium of the candidate phylum Bipolaricaulota.</title>
        <authorList>
            <person name="Kadnikov V.V."/>
            <person name="Mardanov A.V."/>
            <person name="Beletsky A.V."/>
            <person name="Frank Y.A."/>
            <person name="Karnachuk O.V."/>
            <person name="Ravin N.V."/>
        </authorList>
    </citation>
    <scope>NUCLEOTIDE SEQUENCE [LARGE SCALE GENOMIC DNA]</scope>
</reference>
<proteinExistence type="inferred from homology"/>
<evidence type="ECO:0000256" key="2">
    <source>
        <dbReference type="ARBA" id="ARBA00004496"/>
    </source>
</evidence>
<evidence type="ECO:0000256" key="12">
    <source>
        <dbReference type="ARBA" id="ARBA00022833"/>
    </source>
</evidence>
<dbReference type="Pfam" id="PF09334">
    <property type="entry name" value="tRNA-synt_1g"/>
    <property type="match status" value="1"/>
</dbReference>
<evidence type="ECO:0000256" key="15">
    <source>
        <dbReference type="ARBA" id="ARBA00022917"/>
    </source>
</evidence>
<organism evidence="22 23">
    <name type="scientific">Bipolaricaulis sibiricus</name>
    <dbReference type="NCBI Taxonomy" id="2501609"/>
    <lineage>
        <taxon>Bacteria</taxon>
        <taxon>Candidatus Bipolaricaulota</taxon>
        <taxon>Candidatus Bipolaricaulia</taxon>
        <taxon>Candidatus Bipolaricaulales</taxon>
        <taxon>Candidatus Bipolaricaulaceae</taxon>
        <taxon>Candidatus Bipolaricaulis</taxon>
    </lineage>
</organism>
<evidence type="ECO:0000256" key="4">
    <source>
        <dbReference type="ARBA" id="ARBA00011738"/>
    </source>
</evidence>